<dbReference type="InParanoid" id="A0A067LVF6"/>
<protein>
    <submittedName>
        <fullName evidence="1">Uncharacterized protein</fullName>
    </submittedName>
</protein>
<sequence length="253" mass="28371">MSPSIRSTDELPTHTRNHFQVIITPPRCYAVPHGERKNYSITCQSNATKVVNYPRGAIVSYPKTLSGDEKIVHIFDVDPMLCRMPPEGFACSFGEPKGQHPSVPCKILKATDVGKSDDEGVMCRKIHWTLFLSNYKAVGGNVGFEYFWALWDDNEEELQRMVLAANIAGYDPRAPSADHRLPNGAYALMSGFVLPKNRGCTLRRSYASNTASGRHTRTNRGAHLQPFEGCNHTTIYEIFERRRQAAGALTRRL</sequence>
<reference evidence="2" key="1">
    <citation type="journal article" date="2014" name="Proc. Natl. Acad. Sci. U.S.A.">
        <title>Extensive sampling of basidiomycete genomes demonstrates inadequacy of the white-rot/brown-rot paradigm for wood decay fungi.</title>
        <authorList>
            <person name="Riley R."/>
            <person name="Salamov A.A."/>
            <person name="Brown D.W."/>
            <person name="Nagy L.G."/>
            <person name="Floudas D."/>
            <person name="Held B.W."/>
            <person name="Levasseur A."/>
            <person name="Lombard V."/>
            <person name="Morin E."/>
            <person name="Otillar R."/>
            <person name="Lindquist E.A."/>
            <person name="Sun H."/>
            <person name="LaButti K.M."/>
            <person name="Schmutz J."/>
            <person name="Jabbour D."/>
            <person name="Luo H."/>
            <person name="Baker S.E."/>
            <person name="Pisabarro A.G."/>
            <person name="Walton J.D."/>
            <person name="Blanchette R.A."/>
            <person name="Henrissat B."/>
            <person name="Martin F."/>
            <person name="Cullen D."/>
            <person name="Hibbett D.S."/>
            <person name="Grigoriev I.V."/>
        </authorList>
    </citation>
    <scope>NUCLEOTIDE SEQUENCE [LARGE SCALE GENOMIC DNA]</scope>
    <source>
        <strain evidence="2">FD-172 SS1</strain>
    </source>
</reference>
<keyword evidence="2" id="KW-1185">Reference proteome</keyword>
<dbReference type="Proteomes" id="UP000027195">
    <property type="component" value="Unassembled WGS sequence"/>
</dbReference>
<dbReference type="AlphaFoldDB" id="A0A067LVF6"/>
<evidence type="ECO:0000313" key="2">
    <source>
        <dbReference type="Proteomes" id="UP000027195"/>
    </source>
</evidence>
<dbReference type="OrthoDB" id="3268409at2759"/>
<proteinExistence type="predicted"/>
<dbReference type="EMBL" id="KL198146">
    <property type="protein sequence ID" value="KDQ06255.1"/>
    <property type="molecule type" value="Genomic_DNA"/>
</dbReference>
<organism evidence="1 2">
    <name type="scientific">Botryobasidium botryosum (strain FD-172 SS1)</name>
    <dbReference type="NCBI Taxonomy" id="930990"/>
    <lineage>
        <taxon>Eukaryota</taxon>
        <taxon>Fungi</taxon>
        <taxon>Dikarya</taxon>
        <taxon>Basidiomycota</taxon>
        <taxon>Agaricomycotina</taxon>
        <taxon>Agaricomycetes</taxon>
        <taxon>Cantharellales</taxon>
        <taxon>Botryobasidiaceae</taxon>
        <taxon>Botryobasidium</taxon>
    </lineage>
</organism>
<dbReference type="HOGENOM" id="CLU_1098341_0_0_1"/>
<evidence type="ECO:0000313" key="1">
    <source>
        <dbReference type="EMBL" id="KDQ06255.1"/>
    </source>
</evidence>
<name>A0A067LVF6_BOTB1</name>
<gene>
    <name evidence="1" type="ORF">BOTBODRAFT_49484</name>
</gene>
<accession>A0A067LVF6</accession>